<sequence>MRNNATMLLQTVACLTKTTTLTENRFYLFYNWYAIQLIQQAARDMS</sequence>
<dbReference type="EMBL" id="GBXM01072118">
    <property type="protein sequence ID" value="JAH36459.1"/>
    <property type="molecule type" value="Transcribed_RNA"/>
</dbReference>
<accession>A0A0E9S4W0</accession>
<organism evidence="1">
    <name type="scientific">Anguilla anguilla</name>
    <name type="common">European freshwater eel</name>
    <name type="synonym">Muraena anguilla</name>
    <dbReference type="NCBI Taxonomy" id="7936"/>
    <lineage>
        <taxon>Eukaryota</taxon>
        <taxon>Metazoa</taxon>
        <taxon>Chordata</taxon>
        <taxon>Craniata</taxon>
        <taxon>Vertebrata</taxon>
        <taxon>Euteleostomi</taxon>
        <taxon>Actinopterygii</taxon>
        <taxon>Neopterygii</taxon>
        <taxon>Teleostei</taxon>
        <taxon>Anguilliformes</taxon>
        <taxon>Anguillidae</taxon>
        <taxon>Anguilla</taxon>
    </lineage>
</organism>
<dbReference type="AlphaFoldDB" id="A0A0E9S4W0"/>
<reference evidence="1" key="1">
    <citation type="submission" date="2014-11" db="EMBL/GenBank/DDBJ databases">
        <authorList>
            <person name="Amaro Gonzalez C."/>
        </authorList>
    </citation>
    <scope>NUCLEOTIDE SEQUENCE</scope>
</reference>
<proteinExistence type="predicted"/>
<name>A0A0E9S4W0_ANGAN</name>
<evidence type="ECO:0000313" key="1">
    <source>
        <dbReference type="EMBL" id="JAH36459.1"/>
    </source>
</evidence>
<protein>
    <submittedName>
        <fullName evidence="1">Uncharacterized protein</fullName>
    </submittedName>
</protein>
<reference evidence="1" key="2">
    <citation type="journal article" date="2015" name="Fish Shellfish Immunol.">
        <title>Early steps in the European eel (Anguilla anguilla)-Vibrio vulnificus interaction in the gills: Role of the RtxA13 toxin.</title>
        <authorList>
            <person name="Callol A."/>
            <person name="Pajuelo D."/>
            <person name="Ebbesson L."/>
            <person name="Teles M."/>
            <person name="MacKenzie S."/>
            <person name="Amaro C."/>
        </authorList>
    </citation>
    <scope>NUCLEOTIDE SEQUENCE</scope>
</reference>